<keyword evidence="5" id="KW-0175">Coiled coil</keyword>
<dbReference type="GO" id="GO:0005384">
    <property type="term" value="F:manganese ion transmembrane transporter activity"/>
    <property type="evidence" value="ECO:0007669"/>
    <property type="project" value="TreeGrafter"/>
</dbReference>
<feature type="transmembrane region" description="Helical" evidence="6">
    <location>
        <begin position="444"/>
        <end position="467"/>
    </location>
</feature>
<dbReference type="GO" id="GO:0005886">
    <property type="term" value="C:plasma membrane"/>
    <property type="evidence" value="ECO:0007669"/>
    <property type="project" value="TreeGrafter"/>
</dbReference>
<feature type="transmembrane region" description="Helical" evidence="6">
    <location>
        <begin position="667"/>
        <end position="691"/>
    </location>
</feature>
<feature type="transmembrane region" description="Helical" evidence="6">
    <location>
        <begin position="417"/>
        <end position="437"/>
    </location>
</feature>
<dbReference type="OrthoDB" id="9787548at2"/>
<feature type="transmembrane region" description="Helical" evidence="6">
    <location>
        <begin position="643"/>
        <end position="661"/>
    </location>
</feature>
<gene>
    <name evidence="7" type="ORF">Pla8534_13910</name>
</gene>
<reference evidence="7 8" key="1">
    <citation type="submission" date="2019-02" db="EMBL/GenBank/DDBJ databases">
        <title>Deep-cultivation of Planctomycetes and their phenomic and genomic characterization uncovers novel biology.</title>
        <authorList>
            <person name="Wiegand S."/>
            <person name="Jogler M."/>
            <person name="Boedeker C."/>
            <person name="Pinto D."/>
            <person name="Vollmers J."/>
            <person name="Rivas-Marin E."/>
            <person name="Kohn T."/>
            <person name="Peeters S.H."/>
            <person name="Heuer A."/>
            <person name="Rast P."/>
            <person name="Oberbeckmann S."/>
            <person name="Bunk B."/>
            <person name="Jeske O."/>
            <person name="Meyerdierks A."/>
            <person name="Storesund J.E."/>
            <person name="Kallscheuer N."/>
            <person name="Luecker S."/>
            <person name="Lage O.M."/>
            <person name="Pohl T."/>
            <person name="Merkel B.J."/>
            <person name="Hornburger P."/>
            <person name="Mueller R.-W."/>
            <person name="Bruemmer F."/>
            <person name="Labrenz M."/>
            <person name="Spormann A.M."/>
            <person name="Op den Camp H."/>
            <person name="Overmann J."/>
            <person name="Amann R."/>
            <person name="Jetten M.S.M."/>
            <person name="Mascher T."/>
            <person name="Medema M.H."/>
            <person name="Devos D.P."/>
            <person name="Kaster A.-K."/>
            <person name="Ovreas L."/>
            <person name="Rohde M."/>
            <person name="Galperin M.Y."/>
            <person name="Jogler C."/>
        </authorList>
    </citation>
    <scope>NUCLEOTIDE SEQUENCE [LARGE SCALE GENOMIC DNA]</scope>
    <source>
        <strain evidence="7 8">Pla85_3_4</strain>
    </source>
</reference>
<feature type="transmembrane region" description="Helical" evidence="6">
    <location>
        <begin position="110"/>
        <end position="132"/>
    </location>
</feature>
<evidence type="ECO:0000313" key="7">
    <source>
        <dbReference type="EMBL" id="QDU93611.1"/>
    </source>
</evidence>
<feature type="transmembrane region" description="Helical" evidence="6">
    <location>
        <begin position="703"/>
        <end position="724"/>
    </location>
</feature>
<evidence type="ECO:0000313" key="8">
    <source>
        <dbReference type="Proteomes" id="UP000317648"/>
    </source>
</evidence>
<dbReference type="NCBIfam" id="NF037982">
    <property type="entry name" value="Nramp_1"/>
    <property type="match status" value="2"/>
</dbReference>
<dbReference type="InterPro" id="IPR001046">
    <property type="entry name" value="NRAMP_fam"/>
</dbReference>
<dbReference type="GO" id="GO:0015086">
    <property type="term" value="F:cadmium ion transmembrane transporter activity"/>
    <property type="evidence" value="ECO:0007669"/>
    <property type="project" value="TreeGrafter"/>
</dbReference>
<proteinExistence type="predicted"/>
<feature type="transmembrane region" description="Helical" evidence="6">
    <location>
        <begin position="597"/>
        <end position="622"/>
    </location>
</feature>
<dbReference type="KEGG" id="lcre:Pla8534_13910"/>
<keyword evidence="3 6" id="KW-1133">Transmembrane helix</keyword>
<evidence type="ECO:0000256" key="5">
    <source>
        <dbReference type="SAM" id="Coils"/>
    </source>
</evidence>
<feature type="coiled-coil region" evidence="5">
    <location>
        <begin position="221"/>
        <end position="248"/>
    </location>
</feature>
<evidence type="ECO:0000256" key="4">
    <source>
        <dbReference type="ARBA" id="ARBA00023136"/>
    </source>
</evidence>
<evidence type="ECO:0000256" key="3">
    <source>
        <dbReference type="ARBA" id="ARBA00022989"/>
    </source>
</evidence>
<feature type="transmembrane region" description="Helical" evidence="6">
    <location>
        <begin position="487"/>
        <end position="511"/>
    </location>
</feature>
<dbReference type="GO" id="GO:0034755">
    <property type="term" value="P:iron ion transmembrane transport"/>
    <property type="evidence" value="ECO:0007669"/>
    <property type="project" value="TreeGrafter"/>
</dbReference>
<keyword evidence="4 6" id="KW-0472">Membrane</keyword>
<feature type="transmembrane region" description="Helical" evidence="6">
    <location>
        <begin position="57"/>
        <end position="75"/>
    </location>
</feature>
<feature type="transmembrane region" description="Helical" evidence="6">
    <location>
        <begin position="543"/>
        <end position="567"/>
    </location>
</feature>
<evidence type="ECO:0000256" key="2">
    <source>
        <dbReference type="ARBA" id="ARBA00022692"/>
    </source>
</evidence>
<evidence type="ECO:0000256" key="6">
    <source>
        <dbReference type="SAM" id="Phobius"/>
    </source>
</evidence>
<keyword evidence="8" id="KW-1185">Reference proteome</keyword>
<protein>
    <submittedName>
        <fullName evidence="7">Manganese transport protein MntH</fullName>
    </submittedName>
</protein>
<sequence>MSEASDIASPEEAPSSIEAPPNTLFGILARLGPGLIVAGSIVGSGELIATTATGAQAGFTLLWLIVIGCVIKVFCQVEMGRYAITEGKTTMEGLSEVPGPRIRGRGNWLVWYWFAMFLASIAQLGGIVGGVGQALAISAPLTTHGRMYNAYAAAETKLIVRVSEVLAGEKRLAADPSDDTAAQSELRQEILGLAGESAMRLAAIKQVELEESKNDKQKAVLEEQIGRLKQHQAVVESLAEQRAEYKKLAANSSPATADALARLENLLAMEAVLPNLHGIDDRLDKLPAASSEKPPTGRQTEIRQEIVALSQQSVDRLRDLKLKERDWLPDEAARGAMDSEIATLGKLADQLKKTATIDPDNNEAWRQAVNALTAAPKPGAPARTSAETLSLYDVSEIGNYLAAKRMVRPNNPIDDEIWATIVTALTALVLVFGRYGLIQSFSTAMVASFTLVTIVNLFMLQSIPTWAISFDDILTGISFRTGSSPVAIATALATFGIIGVGASELVTYPYWCLEKGYARFTGPRDATDAWAVRAKGWLRVMQWDAWCSMVVYTFATIAFYMLGASILNPAGLHPEGNEMIRNLSVMYEPAFGRTAQVIFLFGAFAVLYSTFFVANASHARVFADSLRVLGLASSTPESQVLRVRILSGLFPFLCLIIYVLVGEPTRLVLLSGLMQAFMLPMLAVAALYFRYVKSDPRIRPGPIWDIFLWVSAAGMSIAGFWAAWAKFGF</sequence>
<dbReference type="EMBL" id="CP036433">
    <property type="protein sequence ID" value="QDU93611.1"/>
    <property type="molecule type" value="Genomic_DNA"/>
</dbReference>
<comment type="subcellular location">
    <subcellularLocation>
        <location evidence="1">Membrane</location>
        <topology evidence="1">Multi-pass membrane protein</topology>
    </subcellularLocation>
</comment>
<dbReference type="RefSeq" id="WP_145050595.1">
    <property type="nucleotide sequence ID" value="NZ_CP036433.1"/>
</dbReference>
<organism evidence="7 8">
    <name type="scientific">Lignipirellula cremea</name>
    <dbReference type="NCBI Taxonomy" id="2528010"/>
    <lineage>
        <taxon>Bacteria</taxon>
        <taxon>Pseudomonadati</taxon>
        <taxon>Planctomycetota</taxon>
        <taxon>Planctomycetia</taxon>
        <taxon>Pirellulales</taxon>
        <taxon>Pirellulaceae</taxon>
        <taxon>Lignipirellula</taxon>
    </lineage>
</organism>
<name>A0A518DP46_9BACT</name>
<accession>A0A518DP46</accession>
<evidence type="ECO:0000256" key="1">
    <source>
        <dbReference type="ARBA" id="ARBA00004141"/>
    </source>
</evidence>
<dbReference type="PANTHER" id="PTHR11706:SF3">
    <property type="entry name" value="METAL ION TRANSPORT PROTEIN"/>
    <property type="match status" value="1"/>
</dbReference>
<dbReference type="PANTHER" id="PTHR11706">
    <property type="entry name" value="SOLUTE CARRIER PROTEIN FAMILY 11 MEMBER"/>
    <property type="match status" value="1"/>
</dbReference>
<dbReference type="AlphaFoldDB" id="A0A518DP46"/>
<dbReference type="Proteomes" id="UP000317648">
    <property type="component" value="Chromosome"/>
</dbReference>
<keyword evidence="2 6" id="KW-0812">Transmembrane</keyword>